<dbReference type="EMBL" id="LN899825">
    <property type="protein sequence ID" value="CUV33528.1"/>
    <property type="molecule type" value="Genomic_DNA"/>
</dbReference>
<dbReference type="EMBL" id="LN899823">
    <property type="protein sequence ID" value="CUV21450.1"/>
    <property type="molecule type" value="Genomic_DNA"/>
</dbReference>
<feature type="signal peptide" evidence="1">
    <location>
        <begin position="1"/>
        <end position="25"/>
    </location>
</feature>
<feature type="chain" id="PRO_5014239669" evidence="1">
    <location>
        <begin position="26"/>
        <end position="297"/>
    </location>
</feature>
<dbReference type="AlphaFoldDB" id="A0A0S4VBH2"/>
<sequence>MRKSALKNPLLGVLACAASMTAAHATEGGGLAIYPDGLENYLVGALPPPGVHALVYAGAARYDTLRGNSGQSLLQDFKVDVNVLAPRLIWVTPAQVFGGQLAFHAIAPLLDVDFRANGARFKSSGLGDITLGTALGYHVSPALHYVIGLDVFAPTGHYDPTDPSSLGKNYWTAQPLAAITYMQPTGFNGDLKVMYDLNFRNTRTDTRSGQAIHADYSAGWGIGNGWVLGVGGYVYQQTTNDQGPAAAQGKARALAVGPSIRYANDRGWLLTVKWQKEFEVRNRPSGSQFYVKASIPF</sequence>
<dbReference type="Pfam" id="PF13557">
    <property type="entry name" value="Phenol_MetA_deg"/>
    <property type="match status" value="1"/>
</dbReference>
<reference evidence="4" key="1">
    <citation type="submission" date="2015-10" db="EMBL/GenBank/DDBJ databases">
        <authorList>
            <person name="Gilbert D.G."/>
        </authorList>
    </citation>
    <scope>NUCLEOTIDE SEQUENCE</scope>
    <source>
        <strain evidence="4">Phyl III-seqv23</strain>
    </source>
</reference>
<gene>
    <name evidence="7" type="ORF">RD1301_v1_1690019</name>
    <name evidence="2" type="ORF">RSP824_09135</name>
    <name evidence="3" type="ORF">RUN1744_v1_20004</name>
    <name evidence="4" type="ORF">RUN1985_v1_1390012</name>
    <name evidence="5" type="ORF">TD1301_v1_450020</name>
    <name evidence="6" type="ORF">TF3108_v1_1120027</name>
</gene>
<protein>
    <submittedName>
        <fullName evidence="4">Uncharacterized protein</fullName>
    </submittedName>
</protein>
<accession>A0A0S4VBH2</accession>
<evidence type="ECO:0000313" key="2">
    <source>
        <dbReference type="EMBL" id="AYA48150.1"/>
    </source>
</evidence>
<reference evidence="8" key="3">
    <citation type="submission" date="2018-01" db="EMBL/GenBank/DDBJ databases">
        <title>Raltonia solanacearum P824 infects blueberry.</title>
        <authorList>
            <person name="Bocsanczy A.M."/>
            <person name="Norman D.J."/>
        </authorList>
    </citation>
    <scope>NUCLEOTIDE SEQUENCE [LARGE SCALE GENOMIC DNA]</scope>
    <source>
        <strain evidence="8">P824</strain>
    </source>
</reference>
<dbReference type="EMBL" id="LN899824">
    <property type="protein sequence ID" value="CUV31997.1"/>
    <property type="molecule type" value="Genomic_DNA"/>
</dbReference>
<dbReference type="EMBL" id="CP025741">
    <property type="protein sequence ID" value="AYA48150.1"/>
    <property type="molecule type" value="Genomic_DNA"/>
</dbReference>
<proteinExistence type="predicted"/>
<evidence type="ECO:0000313" key="3">
    <source>
        <dbReference type="EMBL" id="CUV21450.1"/>
    </source>
</evidence>
<reference evidence="2" key="2">
    <citation type="submission" date="2018-01" db="EMBL/GenBank/DDBJ databases">
        <title>Ralstonia pseudosolanacearum P824 infects blueberry.</title>
        <authorList>
            <person name="Bocsanczy A.M."/>
            <person name="Norman D.J."/>
        </authorList>
    </citation>
    <scope>NUCLEOTIDE SEQUENCE</scope>
    <source>
        <strain evidence="2">P824</strain>
    </source>
</reference>
<dbReference type="EMBL" id="LN899822">
    <property type="protein sequence ID" value="CUV61698.1"/>
    <property type="molecule type" value="Genomic_DNA"/>
</dbReference>
<evidence type="ECO:0000313" key="6">
    <source>
        <dbReference type="EMBL" id="CUV42236.1"/>
    </source>
</evidence>
<evidence type="ECO:0000313" key="5">
    <source>
        <dbReference type="EMBL" id="CUV33528.1"/>
    </source>
</evidence>
<evidence type="ECO:0000256" key="1">
    <source>
        <dbReference type="SAM" id="SignalP"/>
    </source>
</evidence>
<keyword evidence="1" id="KW-0732">Signal</keyword>
<dbReference type="EMBL" id="LN899826">
    <property type="protein sequence ID" value="CUV42236.1"/>
    <property type="molecule type" value="Genomic_DNA"/>
</dbReference>
<evidence type="ECO:0000313" key="7">
    <source>
        <dbReference type="EMBL" id="CUV61698.1"/>
    </source>
</evidence>
<dbReference type="InterPro" id="IPR025737">
    <property type="entry name" value="FApF"/>
</dbReference>
<evidence type="ECO:0000313" key="4">
    <source>
        <dbReference type="EMBL" id="CUV31997.1"/>
    </source>
</evidence>
<dbReference type="PATRIC" id="fig|305.107.peg.4581"/>
<evidence type="ECO:0000313" key="8">
    <source>
        <dbReference type="Proteomes" id="UP000262427"/>
    </source>
</evidence>
<dbReference type="Proteomes" id="UP000262427">
    <property type="component" value="Chromosome CM"/>
</dbReference>
<name>A0A0S4VBH2_RALSL</name>
<organism evidence="4">
    <name type="scientific">Ralstonia solanacearum</name>
    <name type="common">Pseudomonas solanacearum</name>
    <dbReference type="NCBI Taxonomy" id="305"/>
    <lineage>
        <taxon>Bacteria</taxon>
        <taxon>Pseudomonadati</taxon>
        <taxon>Pseudomonadota</taxon>
        <taxon>Betaproteobacteria</taxon>
        <taxon>Burkholderiales</taxon>
        <taxon>Burkholderiaceae</taxon>
        <taxon>Ralstonia</taxon>
        <taxon>Ralstonia solanacearum species complex</taxon>
    </lineage>
</organism>